<dbReference type="InterPro" id="IPR015422">
    <property type="entry name" value="PyrdxlP-dep_Trfase_small"/>
</dbReference>
<gene>
    <name evidence="1" type="ORF">LCGC14_1210000</name>
</gene>
<comment type="caution">
    <text evidence="1">The sequence shown here is derived from an EMBL/GenBank/DDBJ whole genome shotgun (WGS) entry which is preliminary data.</text>
</comment>
<proteinExistence type="predicted"/>
<protein>
    <submittedName>
        <fullName evidence="1">Uncharacterized protein</fullName>
    </submittedName>
</protein>
<organism evidence="1">
    <name type="scientific">marine sediment metagenome</name>
    <dbReference type="NCBI Taxonomy" id="412755"/>
    <lineage>
        <taxon>unclassified sequences</taxon>
        <taxon>metagenomes</taxon>
        <taxon>ecological metagenomes</taxon>
    </lineage>
</organism>
<accession>A0A0F9M1U7</accession>
<evidence type="ECO:0000313" key="1">
    <source>
        <dbReference type="EMBL" id="KKM93281.1"/>
    </source>
</evidence>
<feature type="non-terminal residue" evidence="1">
    <location>
        <position position="35"/>
    </location>
</feature>
<dbReference type="AlphaFoldDB" id="A0A0F9M1U7"/>
<dbReference type="EMBL" id="LAZR01006287">
    <property type="protein sequence ID" value="KKM93281.1"/>
    <property type="molecule type" value="Genomic_DNA"/>
</dbReference>
<name>A0A0F9M1U7_9ZZZZ</name>
<dbReference type="Gene3D" id="3.90.1150.10">
    <property type="entry name" value="Aspartate Aminotransferase, domain 1"/>
    <property type="match status" value="1"/>
</dbReference>
<reference evidence="1" key="1">
    <citation type="journal article" date="2015" name="Nature">
        <title>Complex archaea that bridge the gap between prokaryotes and eukaryotes.</title>
        <authorList>
            <person name="Spang A."/>
            <person name="Saw J.H."/>
            <person name="Jorgensen S.L."/>
            <person name="Zaremba-Niedzwiedzka K."/>
            <person name="Martijn J."/>
            <person name="Lind A.E."/>
            <person name="van Eijk R."/>
            <person name="Schleper C."/>
            <person name="Guy L."/>
            <person name="Ettema T.J."/>
        </authorList>
    </citation>
    <scope>NUCLEOTIDE SEQUENCE</scope>
</reference>
<sequence length="35" mass="3705">MFLSKRARLISPSATLAIAARAKAMKAEGIDVIGF</sequence>